<accession>A0A1U7NGD6</accession>
<feature type="domain" description="SHS2" evidence="1">
    <location>
        <begin position="7"/>
        <end position="194"/>
    </location>
</feature>
<name>A0A1U7NGD6_9FIRM</name>
<evidence type="ECO:0000313" key="2">
    <source>
        <dbReference type="EMBL" id="OLU40092.1"/>
    </source>
</evidence>
<keyword evidence="3" id="KW-1185">Reference proteome</keyword>
<dbReference type="InterPro" id="IPR050696">
    <property type="entry name" value="FtsA/MreB"/>
</dbReference>
<dbReference type="AlphaFoldDB" id="A0A1U7NGD6"/>
<dbReference type="PANTHER" id="PTHR32432">
    <property type="entry name" value="CELL DIVISION PROTEIN FTSA-RELATED"/>
    <property type="match status" value="1"/>
</dbReference>
<organism evidence="2 3">
    <name type="scientific">Ileibacterium valens</name>
    <dbReference type="NCBI Taxonomy" id="1862668"/>
    <lineage>
        <taxon>Bacteria</taxon>
        <taxon>Bacillati</taxon>
        <taxon>Bacillota</taxon>
        <taxon>Erysipelotrichia</taxon>
        <taxon>Erysipelotrichales</taxon>
        <taxon>Erysipelotrichaceae</taxon>
        <taxon>Ileibacterium</taxon>
    </lineage>
</organism>
<dbReference type="GO" id="GO:0051301">
    <property type="term" value="P:cell division"/>
    <property type="evidence" value="ECO:0007669"/>
    <property type="project" value="InterPro"/>
</dbReference>
<gene>
    <name evidence="2" type="ORF">BO222_05715</name>
</gene>
<dbReference type="SMART" id="SM00842">
    <property type="entry name" value="FtsA"/>
    <property type="match status" value="1"/>
</dbReference>
<dbReference type="GeneID" id="82202706"/>
<dbReference type="EMBL" id="MPJW01000117">
    <property type="protein sequence ID" value="OLU40092.1"/>
    <property type="molecule type" value="Genomic_DNA"/>
</dbReference>
<dbReference type="InterPro" id="IPR043129">
    <property type="entry name" value="ATPase_NBD"/>
</dbReference>
<comment type="caution">
    <text evidence="2">The sequence shown here is derived from an EMBL/GenBank/DDBJ whole genome shotgun (WGS) entry which is preliminary data.</text>
</comment>
<evidence type="ECO:0000313" key="3">
    <source>
        <dbReference type="Proteomes" id="UP000186341"/>
    </source>
</evidence>
<reference evidence="2 3" key="1">
    <citation type="submission" date="2016-11" db="EMBL/GenBank/DDBJ databases">
        <title>Description of two novel members of the family Erysipelotrichaceae: Ileibacterium lipovorans gen. nov., sp. nov. and Dubosiella newyorkensis, gen. nov., sp. nov.</title>
        <authorList>
            <person name="Cox L.M."/>
            <person name="Sohn J."/>
            <person name="Tyrrell K.L."/>
            <person name="Citron D.M."/>
            <person name="Lawson P.A."/>
            <person name="Patel N.B."/>
            <person name="Iizumi T."/>
            <person name="Perez-Perez G.I."/>
            <person name="Goldstein E.J."/>
            <person name="Blaser M.J."/>
        </authorList>
    </citation>
    <scope>NUCLEOTIDE SEQUENCE [LARGE SCALE GENOMIC DNA]</scope>
    <source>
        <strain evidence="2 3">NYU-BL-A3</strain>
    </source>
</reference>
<protein>
    <recommendedName>
        <fullName evidence="1">SHS2 domain-containing protein</fullName>
    </recommendedName>
</protein>
<dbReference type="Proteomes" id="UP000186341">
    <property type="component" value="Unassembled WGS sequence"/>
</dbReference>
<dbReference type="RefSeq" id="WP_075819202.1">
    <property type="nucleotide sequence ID" value="NZ_CAPDVV010000002.1"/>
</dbReference>
<dbReference type="SUPFAM" id="SSF53067">
    <property type="entry name" value="Actin-like ATPase domain"/>
    <property type="match status" value="1"/>
</dbReference>
<evidence type="ECO:0000259" key="1">
    <source>
        <dbReference type="SMART" id="SM00842"/>
    </source>
</evidence>
<proteinExistence type="predicted"/>
<sequence>MAKKQVYAALEIADREVRLVVLEVFDSRNNILRVEKVPCAGIDKTTIVNESAVVKAIQQAIRQAETALGYRIERVLLAIPGSDVIRSAQKIHITIEDGTKNIRLFHIQQGLAKAMQKKADEDHELININKITYVVNDIPTERIPVGMEAESFEMEVDLLYVDKARLYAFARAVEQSNLEIIDVCLDVYAQARESAALGLSAERPIILLNLDDDHTSLVLAMQEKIMTAAEIDKGLRYFTSDLQTKFRLSDDISYRLLTNLFSSKEEDNKDVIIYIESQDGHNVEVTQSDLARLVLPKIREWIMDINEACAGIVKDGKARYMITGKGSNLVILEEMTGAFNAPASVYQVTAIGARDGAYTAGLGMSYVWQDMNRIKKDDRISVSRNELEESIETISRITRDEEGGFTQKLKRVILSNNS</sequence>
<dbReference type="OrthoDB" id="9768127at2"/>
<dbReference type="Gene3D" id="3.30.420.40">
    <property type="match status" value="2"/>
</dbReference>
<dbReference type="InterPro" id="IPR003494">
    <property type="entry name" value="SHS2_FtsA"/>
</dbReference>